<organism evidence="1 2">
    <name type="scientific">Cannabis sativa</name>
    <name type="common">Hemp</name>
    <name type="synonym">Marijuana</name>
    <dbReference type="NCBI Taxonomy" id="3483"/>
    <lineage>
        <taxon>Eukaryota</taxon>
        <taxon>Viridiplantae</taxon>
        <taxon>Streptophyta</taxon>
        <taxon>Embryophyta</taxon>
        <taxon>Tracheophyta</taxon>
        <taxon>Spermatophyta</taxon>
        <taxon>Magnoliopsida</taxon>
        <taxon>eudicotyledons</taxon>
        <taxon>Gunneridae</taxon>
        <taxon>Pentapetalae</taxon>
        <taxon>rosids</taxon>
        <taxon>fabids</taxon>
        <taxon>Rosales</taxon>
        <taxon>Cannabaceae</taxon>
        <taxon>Cannabis</taxon>
    </lineage>
</organism>
<gene>
    <name evidence="1" type="ORF">G4B88_010264</name>
</gene>
<dbReference type="Proteomes" id="UP000583929">
    <property type="component" value="Unassembled WGS sequence"/>
</dbReference>
<proteinExistence type="predicted"/>
<evidence type="ECO:0000313" key="2">
    <source>
        <dbReference type="Proteomes" id="UP000583929"/>
    </source>
</evidence>
<reference evidence="1 2" key="1">
    <citation type="journal article" date="2020" name="bioRxiv">
        <title>Sequence and annotation of 42 cannabis genomes reveals extensive copy number variation in cannabinoid synthesis and pathogen resistance genes.</title>
        <authorList>
            <person name="Mckernan K.J."/>
            <person name="Helbert Y."/>
            <person name="Kane L.T."/>
            <person name="Ebling H."/>
            <person name="Zhang L."/>
            <person name="Liu B."/>
            <person name="Eaton Z."/>
            <person name="Mclaughlin S."/>
            <person name="Kingan S."/>
            <person name="Baybayan P."/>
            <person name="Concepcion G."/>
            <person name="Jordan M."/>
            <person name="Riva A."/>
            <person name="Barbazuk W."/>
            <person name="Harkins T."/>
        </authorList>
    </citation>
    <scope>NUCLEOTIDE SEQUENCE [LARGE SCALE GENOMIC DNA]</scope>
    <source>
        <strain evidence="2">cv. Jamaican Lion 4</strain>
        <tissue evidence="1">Leaf</tissue>
    </source>
</reference>
<dbReference type="AlphaFoldDB" id="A0A7J6I5E4"/>
<keyword evidence="2" id="KW-1185">Reference proteome</keyword>
<accession>A0A7J6I5E4</accession>
<name>A0A7J6I5E4_CANSA</name>
<sequence length="133" mass="14752">MNESKIKIALGSLECSKSNGGLSISSTKRNLQITLNSGLETPSLNHTKLESNPKIKLHINGIRLKIQPQQQKSLTPRPGLLNDLLGLLGGGIDGPKVDWMWDVTKVFVNAVDYYVFYVYNCLSLKLLEWIVNG</sequence>
<evidence type="ECO:0000313" key="1">
    <source>
        <dbReference type="EMBL" id="KAF4402812.1"/>
    </source>
</evidence>
<comment type="caution">
    <text evidence="1">The sequence shown here is derived from an EMBL/GenBank/DDBJ whole genome shotgun (WGS) entry which is preliminary data.</text>
</comment>
<dbReference type="EMBL" id="JAATIQ010000006">
    <property type="protein sequence ID" value="KAF4402812.1"/>
    <property type="molecule type" value="Genomic_DNA"/>
</dbReference>
<protein>
    <submittedName>
        <fullName evidence="1">Uncharacterized protein</fullName>
    </submittedName>
</protein>